<proteinExistence type="predicted"/>
<sequence>MEDRRHKEGEQVCVLIKLSNFNEQKQQLIKTSRYGLIRTDAGDRSCESDKKGHLASMSQRVSVGLTFLKHS</sequence>
<dbReference type="EMBL" id="CH474032">
    <property type="protein sequence ID" value="EDL93838.1"/>
    <property type="molecule type" value="Genomic_DNA"/>
</dbReference>
<organism evidence="1 2">
    <name type="scientific">Rattus norvegicus</name>
    <name type="common">Rat</name>
    <dbReference type="NCBI Taxonomy" id="10116"/>
    <lineage>
        <taxon>Eukaryota</taxon>
        <taxon>Metazoa</taxon>
        <taxon>Chordata</taxon>
        <taxon>Craniata</taxon>
        <taxon>Vertebrata</taxon>
        <taxon>Euteleostomi</taxon>
        <taxon>Mammalia</taxon>
        <taxon>Eutheria</taxon>
        <taxon>Euarchontoglires</taxon>
        <taxon>Glires</taxon>
        <taxon>Rodentia</taxon>
        <taxon>Myomorpha</taxon>
        <taxon>Muroidea</taxon>
        <taxon>Muridae</taxon>
        <taxon>Murinae</taxon>
        <taxon>Rattus</taxon>
    </lineage>
</organism>
<gene>
    <name evidence="1" type="ORF">rCG_24155</name>
</gene>
<dbReference type="Proteomes" id="UP000234681">
    <property type="component" value="Chromosome 17"/>
</dbReference>
<evidence type="ECO:0000313" key="2">
    <source>
        <dbReference type="Proteomes" id="UP000234681"/>
    </source>
</evidence>
<accession>A6KAD1</accession>
<reference evidence="2" key="1">
    <citation type="submission" date="2005-09" db="EMBL/GenBank/DDBJ databases">
        <authorList>
            <person name="Mural R.J."/>
            <person name="Li P.W."/>
            <person name="Adams M.D."/>
            <person name="Amanatides P.G."/>
            <person name="Baden-Tillson H."/>
            <person name="Barnstead M."/>
            <person name="Chin S.H."/>
            <person name="Dew I."/>
            <person name="Evans C.A."/>
            <person name="Ferriera S."/>
            <person name="Flanigan M."/>
            <person name="Fosler C."/>
            <person name="Glodek A."/>
            <person name="Gu Z."/>
            <person name="Holt R.A."/>
            <person name="Jennings D."/>
            <person name="Kraft C.L."/>
            <person name="Lu F."/>
            <person name="Nguyen T."/>
            <person name="Nusskern D.R."/>
            <person name="Pfannkoch C.M."/>
            <person name="Sitter C."/>
            <person name="Sutton G.G."/>
            <person name="Venter J.C."/>
            <person name="Wang Z."/>
            <person name="Woodage T."/>
            <person name="Zheng X.H."/>
            <person name="Zhong F."/>
        </authorList>
    </citation>
    <scope>NUCLEOTIDE SEQUENCE [LARGE SCALE GENOMIC DNA]</scope>
    <source>
        <strain>BN</strain>
        <strain evidence="2">Sprague-Dawley</strain>
    </source>
</reference>
<dbReference type="AlphaFoldDB" id="A6KAD1"/>
<name>A6KAD1_RAT</name>
<evidence type="ECO:0000313" key="1">
    <source>
        <dbReference type="EMBL" id="EDL93838.1"/>
    </source>
</evidence>
<protein>
    <submittedName>
        <fullName evidence="1">RCG24155</fullName>
    </submittedName>
</protein>